<dbReference type="InterPro" id="IPR022204">
    <property type="entry name" value="PpdC-like_C"/>
</dbReference>
<reference evidence="4 5" key="1">
    <citation type="submission" date="2018-06" db="EMBL/GenBank/DDBJ databases">
        <authorList>
            <consortium name="Pathogen Informatics"/>
            <person name="Doyle S."/>
        </authorList>
    </citation>
    <scope>NUCLEOTIDE SEQUENCE [LARGE SCALE GENOMIC DNA]</scope>
    <source>
        <strain evidence="4 5">NCTC8179</strain>
    </source>
</reference>
<dbReference type="Pfam" id="PF07963">
    <property type="entry name" value="N_methyl"/>
    <property type="match status" value="1"/>
</dbReference>
<accession>A0A377AG66</accession>
<evidence type="ECO:0000313" key="5">
    <source>
        <dbReference type="Proteomes" id="UP000255543"/>
    </source>
</evidence>
<comment type="subcellular location">
    <subcellularLocation>
        <location evidence="1">Membrane</location>
        <topology evidence="1">Single-pass membrane protein</topology>
    </subcellularLocation>
</comment>
<keyword evidence="2" id="KW-0812">Transmembrane</keyword>
<dbReference type="Pfam" id="PF12528">
    <property type="entry name" value="T2SSppdC"/>
    <property type="match status" value="1"/>
</dbReference>
<evidence type="ECO:0000259" key="3">
    <source>
        <dbReference type="Pfam" id="PF12528"/>
    </source>
</evidence>
<evidence type="ECO:0000256" key="1">
    <source>
        <dbReference type="ARBA" id="ARBA00004167"/>
    </source>
</evidence>
<dbReference type="InterPro" id="IPR012902">
    <property type="entry name" value="N_methyl_site"/>
</dbReference>
<evidence type="ECO:0000256" key="2">
    <source>
        <dbReference type="SAM" id="Phobius"/>
    </source>
</evidence>
<dbReference type="GO" id="GO:0016020">
    <property type="term" value="C:membrane"/>
    <property type="evidence" value="ECO:0007669"/>
    <property type="project" value="UniProtKB-SubCell"/>
</dbReference>
<evidence type="ECO:0000313" key="4">
    <source>
        <dbReference type="EMBL" id="STL07279.1"/>
    </source>
</evidence>
<dbReference type="Proteomes" id="UP000255543">
    <property type="component" value="Unassembled WGS sequence"/>
</dbReference>
<dbReference type="PROSITE" id="PS00409">
    <property type="entry name" value="PROKAR_NTER_METHYL"/>
    <property type="match status" value="1"/>
</dbReference>
<dbReference type="NCBIfam" id="TIGR02532">
    <property type="entry name" value="IV_pilin_GFxxxE"/>
    <property type="match status" value="1"/>
</dbReference>
<keyword evidence="2" id="KW-0472">Membrane</keyword>
<sequence length="238" mass="26400">MNREKGVSSLALVLMLLVLGSLLLQGMSQQDRSFASRVSMESQSLRRQAIVQSALAWGKMHSWQTQPAVQCSQYAGTDAQVCLRLLADNEALLIAGYEGVSLWRTGEVIDGNIVFFATRLERFLSAEREGVMSASLKNQQGFSLPEVMVAMVLMVMIVTALSGIQRTLMNSLASRNQYQQLWRHGWQQTQLRAISPPANWQVNRMQTSQAGCVSISVTLVSPGGREGEMTRLHCPNRQ</sequence>
<dbReference type="Pfam" id="PF10713">
    <property type="entry name" value="DUF2509"/>
    <property type="match status" value="1"/>
</dbReference>
<dbReference type="InterPro" id="IPR019652">
    <property type="entry name" value="DUF2509"/>
</dbReference>
<organism evidence="4 5">
    <name type="scientific">Escherichia coli</name>
    <dbReference type="NCBI Taxonomy" id="562"/>
    <lineage>
        <taxon>Bacteria</taxon>
        <taxon>Pseudomonadati</taxon>
        <taxon>Pseudomonadota</taxon>
        <taxon>Gammaproteobacteria</taxon>
        <taxon>Enterobacterales</taxon>
        <taxon>Enterobacteriaceae</taxon>
        <taxon>Escherichia</taxon>
    </lineage>
</organism>
<proteinExistence type="predicted"/>
<dbReference type="NCBIfam" id="NF008569">
    <property type="entry name" value="PRK11521.1"/>
    <property type="match status" value="1"/>
</dbReference>
<gene>
    <name evidence="4" type="primary">ygdB</name>
    <name evidence="4" type="ORF">NCTC8179_06602</name>
</gene>
<feature type="transmembrane region" description="Helical" evidence="2">
    <location>
        <begin position="142"/>
        <end position="164"/>
    </location>
</feature>
<dbReference type="NCBIfam" id="NF007660">
    <property type="entry name" value="PRK10332.1"/>
    <property type="match status" value="1"/>
</dbReference>
<feature type="domain" description="Prepilin peptidase dependent protein C-like C-terminal" evidence="3">
    <location>
        <begin position="165"/>
        <end position="235"/>
    </location>
</feature>
<dbReference type="EMBL" id="UGEB01000001">
    <property type="protein sequence ID" value="STL07279.1"/>
    <property type="molecule type" value="Genomic_DNA"/>
</dbReference>
<name>A0A377AG66_ECOLX</name>
<protein>
    <submittedName>
        <fullName evidence="4">Protein</fullName>
    </submittedName>
</protein>
<keyword evidence="2" id="KW-1133">Transmembrane helix</keyword>
<dbReference type="AlphaFoldDB" id="A0A377AG66"/>